<comment type="caution">
    <text evidence="3">The sequence shown here is derived from an EMBL/GenBank/DDBJ whole genome shotgun (WGS) entry which is preliminary data.</text>
</comment>
<keyword evidence="3" id="KW-0808">Transferase</keyword>
<dbReference type="RefSeq" id="WP_112770115.1">
    <property type="nucleotide sequence ID" value="NZ_CP063191.1"/>
</dbReference>
<dbReference type="CDD" id="cd04301">
    <property type="entry name" value="NAT_SF"/>
    <property type="match status" value="1"/>
</dbReference>
<dbReference type="Pfam" id="PF14542">
    <property type="entry name" value="Acetyltransf_CG"/>
    <property type="match status" value="1"/>
</dbReference>
<dbReference type="GO" id="GO:0016740">
    <property type="term" value="F:transferase activity"/>
    <property type="evidence" value="ECO:0007669"/>
    <property type="project" value="UniProtKB-KW"/>
</dbReference>
<dbReference type="PROSITE" id="PS51729">
    <property type="entry name" value="GNAT_YJDJ"/>
    <property type="match status" value="1"/>
</dbReference>
<dbReference type="Gene3D" id="3.40.630.30">
    <property type="match status" value="1"/>
</dbReference>
<evidence type="ECO:0000313" key="4">
    <source>
        <dbReference type="Proteomes" id="UP000251047"/>
    </source>
</evidence>
<name>A0A364V9N7_9CORY</name>
<reference evidence="3 4" key="1">
    <citation type="journal article" date="2018" name="Syst. Appl. Microbiol.">
        <title>Corynebacterium heidelbergense sp. nov., isolated from the preen glands of Egyptian geese (Alopochen aegyptiacus).</title>
        <authorList>
            <person name="Braun M.S."/>
            <person name="Wang E."/>
            <person name="Zimmermann S."/>
            <person name="Wink M."/>
        </authorList>
    </citation>
    <scope>NUCLEOTIDE SEQUENCE [LARGE SCALE GENOMIC DNA]</scope>
    <source>
        <strain evidence="3 4">DSM 104638</strain>
    </source>
</reference>
<accession>A0A364V9N7</accession>
<dbReference type="PANTHER" id="PTHR31435:SF9">
    <property type="entry name" value="PROTEIN NATD1"/>
    <property type="match status" value="1"/>
</dbReference>
<feature type="region of interest" description="Disordered" evidence="1">
    <location>
        <begin position="1"/>
        <end position="20"/>
    </location>
</feature>
<evidence type="ECO:0000256" key="1">
    <source>
        <dbReference type="SAM" id="MobiDB-lite"/>
    </source>
</evidence>
<gene>
    <name evidence="3" type="ORF">CWC39_08830</name>
</gene>
<dbReference type="InterPro" id="IPR016181">
    <property type="entry name" value="Acyl_CoA_acyltransferase"/>
</dbReference>
<organism evidence="3 4">
    <name type="scientific">Corynebacterium heidelbergense</name>
    <dbReference type="NCBI Taxonomy" id="2055947"/>
    <lineage>
        <taxon>Bacteria</taxon>
        <taxon>Bacillati</taxon>
        <taxon>Actinomycetota</taxon>
        <taxon>Actinomycetes</taxon>
        <taxon>Mycobacteriales</taxon>
        <taxon>Corynebacteriaceae</taxon>
        <taxon>Corynebacterium</taxon>
    </lineage>
</organism>
<protein>
    <submittedName>
        <fullName evidence="3">N-acetyltransferase</fullName>
    </submittedName>
</protein>
<dbReference type="PANTHER" id="PTHR31435">
    <property type="entry name" value="PROTEIN NATD1"/>
    <property type="match status" value="1"/>
</dbReference>
<evidence type="ECO:0000259" key="2">
    <source>
        <dbReference type="PROSITE" id="PS51729"/>
    </source>
</evidence>
<evidence type="ECO:0000313" key="3">
    <source>
        <dbReference type="EMBL" id="RAV33372.1"/>
    </source>
</evidence>
<dbReference type="AlphaFoldDB" id="A0A364V9N7"/>
<feature type="compositionally biased region" description="Polar residues" evidence="1">
    <location>
        <begin position="1"/>
        <end position="13"/>
    </location>
</feature>
<feature type="domain" description="N-acetyltransferase" evidence="2">
    <location>
        <begin position="19"/>
        <end position="105"/>
    </location>
</feature>
<dbReference type="InterPro" id="IPR031165">
    <property type="entry name" value="GNAT_YJDJ"/>
</dbReference>
<dbReference type="SUPFAM" id="SSF55729">
    <property type="entry name" value="Acyl-CoA N-acyltransferases (Nat)"/>
    <property type="match status" value="1"/>
</dbReference>
<dbReference type="OrthoDB" id="5405911at2"/>
<proteinExistence type="predicted"/>
<sequence>MEQTSSPGTNAAQGDSRLEVSRTESSYLLDVEGQRAGFADFLDRGEVRDFNHTVVFPEFRGRGLSAPLIEGALQDTRRAGLKVRPTCSAVARFIEGNPEYQDLVVQEG</sequence>
<dbReference type="InterPro" id="IPR045057">
    <property type="entry name" value="Gcn5-rel_NAT"/>
</dbReference>
<dbReference type="Proteomes" id="UP000251047">
    <property type="component" value="Unassembled WGS sequence"/>
</dbReference>
<dbReference type="EMBL" id="PHQP01000082">
    <property type="protein sequence ID" value="RAV33372.1"/>
    <property type="molecule type" value="Genomic_DNA"/>
</dbReference>